<dbReference type="RefSeq" id="WP_097141864.1">
    <property type="nucleotide sequence ID" value="NZ_OBQD01000014.1"/>
</dbReference>
<sequence>MQIITDTDTTGDGTCSLLGNRWPDDTENACVFERASNNGFFWMMTQACSEGKRWRGRHHLRRGLFMSMTCRKKMPVVASGACLKIDHSTHNK</sequence>
<protein>
    <submittedName>
        <fullName evidence="1">Uncharacterized protein</fullName>
    </submittedName>
</protein>
<evidence type="ECO:0000313" key="1">
    <source>
        <dbReference type="EMBL" id="SOC45309.1"/>
    </source>
</evidence>
<dbReference type="EMBL" id="OBQD01000014">
    <property type="protein sequence ID" value="SOC45309.1"/>
    <property type="molecule type" value="Genomic_DNA"/>
</dbReference>
<name>A0A285UU21_9HYPH</name>
<organism evidence="1 2">
    <name type="scientific">Rhizobium subbaraonis</name>
    <dbReference type="NCBI Taxonomy" id="908946"/>
    <lineage>
        <taxon>Bacteria</taxon>
        <taxon>Pseudomonadati</taxon>
        <taxon>Pseudomonadota</taxon>
        <taxon>Alphaproteobacteria</taxon>
        <taxon>Hyphomicrobiales</taxon>
        <taxon>Rhizobiaceae</taxon>
        <taxon>Rhizobium/Agrobacterium group</taxon>
        <taxon>Rhizobium</taxon>
    </lineage>
</organism>
<keyword evidence="2" id="KW-1185">Reference proteome</keyword>
<accession>A0A285UU21</accession>
<proteinExistence type="predicted"/>
<gene>
    <name evidence="1" type="ORF">SAMN05892877_114147</name>
</gene>
<dbReference type="Proteomes" id="UP000219167">
    <property type="component" value="Unassembled WGS sequence"/>
</dbReference>
<evidence type="ECO:0000313" key="2">
    <source>
        <dbReference type="Proteomes" id="UP000219167"/>
    </source>
</evidence>
<reference evidence="1 2" key="1">
    <citation type="submission" date="2017-08" db="EMBL/GenBank/DDBJ databases">
        <authorList>
            <person name="de Groot N.N."/>
        </authorList>
    </citation>
    <scope>NUCLEOTIDE SEQUENCE [LARGE SCALE GENOMIC DNA]</scope>
    <source>
        <strain evidence="1 2">JC85</strain>
    </source>
</reference>
<dbReference type="AlphaFoldDB" id="A0A285UU21"/>